<name>A0A8K0JUA7_LADFU</name>
<sequence length="372" mass="42601">MGNHQVFQNITQHTIHLQKQSAEGLMSLFRDLGTAYLHLSQFNCKKAIECLENLPPHQHDTGWVLSLIAKAYYYLNDYRSAIKYFAEVREREPHRTQLMELYSTALWHSQKEVALSALAQDLVRLDRHCAATWCATGNCFSLQKEHETAIKFFHRAVQVDPNFAYAFTLLGHEYYTTEEMEKAMSCFRSALRVDSRHYNAWYGIGTVYYKQERYQLAEMHFKRALAINPQSAVLLCHIGVVQHAMNQTEKALHTLNSAIALDPKNPLTKFHRASIYFNIDRHADALRELEELKEMVPKESLVYFLIGKVHNKLGNTHLALMHFSWAMDLDPKGANSQIKEAIDPAVSRNQAEEASTPTTSTVSTLPFTPGDL</sequence>
<feature type="compositionally biased region" description="Low complexity" evidence="8">
    <location>
        <begin position="355"/>
        <end position="372"/>
    </location>
</feature>
<feature type="repeat" description="TPR" evidence="7">
    <location>
        <begin position="62"/>
        <end position="95"/>
    </location>
</feature>
<dbReference type="Pfam" id="PF13424">
    <property type="entry name" value="TPR_12"/>
    <property type="match status" value="1"/>
</dbReference>
<dbReference type="InterPro" id="IPR019734">
    <property type="entry name" value="TPR_rpt"/>
</dbReference>
<feature type="region of interest" description="Disordered" evidence="8">
    <location>
        <begin position="345"/>
        <end position="372"/>
    </location>
</feature>
<comment type="caution">
    <text evidence="9">The sequence shown here is derived from an EMBL/GenBank/DDBJ whole genome shotgun (WGS) entry which is preliminary data.</text>
</comment>
<dbReference type="GO" id="GO:0051301">
    <property type="term" value="P:cell division"/>
    <property type="evidence" value="ECO:0007669"/>
    <property type="project" value="TreeGrafter"/>
</dbReference>
<keyword evidence="10" id="KW-1185">Reference proteome</keyword>
<keyword evidence="2" id="KW-0677">Repeat</keyword>
<evidence type="ECO:0000256" key="3">
    <source>
        <dbReference type="ARBA" id="ARBA00022803"/>
    </source>
</evidence>
<dbReference type="EMBL" id="KZ308134">
    <property type="protein sequence ID" value="KAG8222444.1"/>
    <property type="molecule type" value="Genomic_DNA"/>
</dbReference>
<evidence type="ECO:0000256" key="4">
    <source>
        <dbReference type="ARBA" id="ARBA00023242"/>
    </source>
</evidence>
<feature type="repeat" description="TPR" evidence="7">
    <location>
        <begin position="300"/>
        <end position="333"/>
    </location>
</feature>
<evidence type="ECO:0000256" key="1">
    <source>
        <dbReference type="ARBA" id="ARBA00004123"/>
    </source>
</evidence>
<dbReference type="GO" id="GO:0005680">
    <property type="term" value="C:anaphase-promoting complex"/>
    <property type="evidence" value="ECO:0007669"/>
    <property type="project" value="TreeGrafter"/>
</dbReference>
<dbReference type="GO" id="GO:0016567">
    <property type="term" value="P:protein ubiquitination"/>
    <property type="evidence" value="ECO:0007669"/>
    <property type="project" value="TreeGrafter"/>
</dbReference>
<protein>
    <recommendedName>
        <fullName evidence="6">Cell division cycle protein 27 homolog</fullName>
    </recommendedName>
</protein>
<reference evidence="9" key="1">
    <citation type="submission" date="2013-04" db="EMBL/GenBank/DDBJ databases">
        <authorList>
            <person name="Qu J."/>
            <person name="Murali S.C."/>
            <person name="Bandaranaike D."/>
            <person name="Bellair M."/>
            <person name="Blankenburg K."/>
            <person name="Chao H."/>
            <person name="Dinh H."/>
            <person name="Doddapaneni H."/>
            <person name="Downs B."/>
            <person name="Dugan-Rocha S."/>
            <person name="Elkadiri S."/>
            <person name="Gnanaolivu R.D."/>
            <person name="Hernandez B."/>
            <person name="Javaid M."/>
            <person name="Jayaseelan J.C."/>
            <person name="Lee S."/>
            <person name="Li M."/>
            <person name="Ming W."/>
            <person name="Munidasa M."/>
            <person name="Muniz J."/>
            <person name="Nguyen L."/>
            <person name="Ongeri F."/>
            <person name="Osuji N."/>
            <person name="Pu L.-L."/>
            <person name="Puazo M."/>
            <person name="Qu C."/>
            <person name="Quiroz J."/>
            <person name="Raj R."/>
            <person name="Weissenberger G."/>
            <person name="Xin Y."/>
            <person name="Zou X."/>
            <person name="Han Y."/>
            <person name="Richards S."/>
            <person name="Worley K."/>
            <person name="Muzny D."/>
            <person name="Gibbs R."/>
        </authorList>
    </citation>
    <scope>NUCLEOTIDE SEQUENCE</scope>
    <source>
        <strain evidence="9">Sampled in the wild</strain>
    </source>
</reference>
<dbReference type="GO" id="GO:0007091">
    <property type="term" value="P:metaphase/anaphase transition of mitotic cell cycle"/>
    <property type="evidence" value="ECO:0007669"/>
    <property type="project" value="TreeGrafter"/>
</dbReference>
<evidence type="ECO:0000256" key="6">
    <source>
        <dbReference type="ARBA" id="ARBA00039307"/>
    </source>
</evidence>
<feature type="repeat" description="TPR" evidence="7">
    <location>
        <begin position="164"/>
        <end position="197"/>
    </location>
</feature>
<feature type="repeat" description="TPR" evidence="7">
    <location>
        <begin position="232"/>
        <end position="265"/>
    </location>
</feature>
<dbReference type="GO" id="GO:0005737">
    <property type="term" value="C:cytoplasm"/>
    <property type="evidence" value="ECO:0007669"/>
    <property type="project" value="TreeGrafter"/>
</dbReference>
<dbReference type="OrthoDB" id="329563at2759"/>
<dbReference type="AlphaFoldDB" id="A0A8K0JUA7"/>
<dbReference type="FunFam" id="1.25.40.10:FF:000018">
    <property type="entry name" value="Cell division cycle protein 27 homolog B"/>
    <property type="match status" value="1"/>
</dbReference>
<dbReference type="Pfam" id="PF13181">
    <property type="entry name" value="TPR_8"/>
    <property type="match status" value="1"/>
</dbReference>
<dbReference type="PANTHER" id="PTHR12558">
    <property type="entry name" value="CELL DIVISION CYCLE 16,23,27"/>
    <property type="match status" value="1"/>
</dbReference>
<dbReference type="InterPro" id="IPR011990">
    <property type="entry name" value="TPR-like_helical_dom_sf"/>
</dbReference>
<dbReference type="Gene3D" id="1.25.40.10">
    <property type="entry name" value="Tetratricopeptide repeat domain"/>
    <property type="match status" value="3"/>
</dbReference>
<evidence type="ECO:0000256" key="8">
    <source>
        <dbReference type="SAM" id="MobiDB-lite"/>
    </source>
</evidence>
<gene>
    <name evidence="9" type="ORF">J437_LFUL002179</name>
</gene>
<organism evidence="9 10">
    <name type="scientific">Ladona fulva</name>
    <name type="common">Scarce chaser dragonfly</name>
    <name type="synonym">Libellula fulva</name>
    <dbReference type="NCBI Taxonomy" id="123851"/>
    <lineage>
        <taxon>Eukaryota</taxon>
        <taxon>Metazoa</taxon>
        <taxon>Ecdysozoa</taxon>
        <taxon>Arthropoda</taxon>
        <taxon>Hexapoda</taxon>
        <taxon>Insecta</taxon>
        <taxon>Pterygota</taxon>
        <taxon>Palaeoptera</taxon>
        <taxon>Odonata</taxon>
        <taxon>Epiprocta</taxon>
        <taxon>Anisoptera</taxon>
        <taxon>Libelluloidea</taxon>
        <taxon>Libellulidae</taxon>
        <taxon>Ladona</taxon>
    </lineage>
</organism>
<comment type="similarity">
    <text evidence="5">Belongs to the APC3/CDC27 family.</text>
</comment>
<dbReference type="PROSITE" id="PS50293">
    <property type="entry name" value="TPR_REGION"/>
    <property type="match status" value="1"/>
</dbReference>
<dbReference type="PANTHER" id="PTHR12558:SF13">
    <property type="entry name" value="CELL DIVISION CYCLE PROTEIN 27 HOMOLOG"/>
    <property type="match status" value="1"/>
</dbReference>
<dbReference type="GO" id="GO:0031145">
    <property type="term" value="P:anaphase-promoting complex-dependent catabolic process"/>
    <property type="evidence" value="ECO:0007669"/>
    <property type="project" value="TreeGrafter"/>
</dbReference>
<reference evidence="9" key="2">
    <citation type="submission" date="2017-10" db="EMBL/GenBank/DDBJ databases">
        <title>Ladona fulva Genome sequencing and assembly.</title>
        <authorList>
            <person name="Murali S."/>
            <person name="Richards S."/>
            <person name="Bandaranaike D."/>
            <person name="Bellair M."/>
            <person name="Blankenburg K."/>
            <person name="Chao H."/>
            <person name="Dinh H."/>
            <person name="Doddapaneni H."/>
            <person name="Dugan-Rocha S."/>
            <person name="Elkadiri S."/>
            <person name="Gnanaolivu R."/>
            <person name="Hernandez B."/>
            <person name="Skinner E."/>
            <person name="Javaid M."/>
            <person name="Lee S."/>
            <person name="Li M."/>
            <person name="Ming W."/>
            <person name="Munidasa M."/>
            <person name="Muniz J."/>
            <person name="Nguyen L."/>
            <person name="Hughes D."/>
            <person name="Osuji N."/>
            <person name="Pu L.-L."/>
            <person name="Puazo M."/>
            <person name="Qu C."/>
            <person name="Quiroz J."/>
            <person name="Raj R."/>
            <person name="Weissenberger G."/>
            <person name="Xin Y."/>
            <person name="Zou X."/>
            <person name="Han Y."/>
            <person name="Worley K."/>
            <person name="Muzny D."/>
            <person name="Gibbs R."/>
        </authorList>
    </citation>
    <scope>NUCLEOTIDE SEQUENCE</scope>
    <source>
        <strain evidence="9">Sampled in the wild</strain>
    </source>
</reference>
<dbReference type="SUPFAM" id="SSF48452">
    <property type="entry name" value="TPR-like"/>
    <property type="match status" value="2"/>
</dbReference>
<dbReference type="SMART" id="SM00028">
    <property type="entry name" value="TPR"/>
    <property type="match status" value="7"/>
</dbReference>
<evidence type="ECO:0000313" key="9">
    <source>
        <dbReference type="EMBL" id="KAG8222444.1"/>
    </source>
</evidence>
<dbReference type="Proteomes" id="UP000792457">
    <property type="component" value="Unassembled WGS sequence"/>
</dbReference>
<dbReference type="Pfam" id="PF13432">
    <property type="entry name" value="TPR_16"/>
    <property type="match status" value="1"/>
</dbReference>
<comment type="subcellular location">
    <subcellularLocation>
        <location evidence="1">Nucleus</location>
    </subcellularLocation>
</comment>
<evidence type="ECO:0000256" key="5">
    <source>
        <dbReference type="ARBA" id="ARBA00038210"/>
    </source>
</evidence>
<keyword evidence="4" id="KW-0539">Nucleus</keyword>
<dbReference type="Pfam" id="PF00515">
    <property type="entry name" value="TPR_1"/>
    <property type="match status" value="1"/>
</dbReference>
<dbReference type="PROSITE" id="PS50005">
    <property type="entry name" value="TPR"/>
    <property type="match status" value="6"/>
</dbReference>
<accession>A0A8K0JUA7</accession>
<evidence type="ECO:0000256" key="7">
    <source>
        <dbReference type="PROSITE-ProRule" id="PRU00339"/>
    </source>
</evidence>
<evidence type="ECO:0000313" key="10">
    <source>
        <dbReference type="Proteomes" id="UP000792457"/>
    </source>
</evidence>
<feature type="repeat" description="TPR" evidence="7">
    <location>
        <begin position="198"/>
        <end position="231"/>
    </location>
</feature>
<evidence type="ECO:0000256" key="2">
    <source>
        <dbReference type="ARBA" id="ARBA00022737"/>
    </source>
</evidence>
<keyword evidence="3 7" id="KW-0802">TPR repeat</keyword>
<proteinExistence type="inferred from homology"/>
<feature type="repeat" description="TPR" evidence="7">
    <location>
        <begin position="130"/>
        <end position="163"/>
    </location>
</feature>